<dbReference type="AlphaFoldDB" id="A0A1Y5SAE8"/>
<sequence>MLNLGKVSIEAYLDEVRDTASKELIHHLIESQTFGVQPLKQQALVLYKDEKVGGYNKRDNHWFLRVKSLIRNKELQKRPWSIPLGFHWRNHPASNPHLYVKGPKAASVFLDALEHLFRDSS</sequence>
<proteinExistence type="predicted"/>
<organism evidence="1 2">
    <name type="scientific">Falsiruegeria litorea R37</name>
    <dbReference type="NCBI Taxonomy" id="1200284"/>
    <lineage>
        <taxon>Bacteria</taxon>
        <taxon>Pseudomonadati</taxon>
        <taxon>Pseudomonadota</taxon>
        <taxon>Alphaproteobacteria</taxon>
        <taxon>Rhodobacterales</taxon>
        <taxon>Roseobacteraceae</taxon>
        <taxon>Falsiruegeria</taxon>
    </lineage>
</organism>
<keyword evidence="2" id="KW-1185">Reference proteome</keyword>
<accession>A0A1Y5SAE8</accession>
<gene>
    <name evidence="1" type="ORF">TRL7639_01741</name>
</gene>
<name>A0A1Y5SAE8_9RHOB</name>
<protein>
    <submittedName>
        <fullName evidence="1">Uncharacterized protein</fullName>
    </submittedName>
</protein>
<reference evidence="1 2" key="1">
    <citation type="submission" date="2017-03" db="EMBL/GenBank/DDBJ databases">
        <authorList>
            <person name="Afonso C.L."/>
            <person name="Miller P.J."/>
            <person name="Scott M.A."/>
            <person name="Spackman E."/>
            <person name="Goraichik I."/>
            <person name="Dimitrov K.M."/>
            <person name="Suarez D.L."/>
            <person name="Swayne D.E."/>
        </authorList>
    </citation>
    <scope>NUCLEOTIDE SEQUENCE [LARGE SCALE GENOMIC DNA]</scope>
    <source>
        <strain evidence="1 2">CECT 7639</strain>
    </source>
</reference>
<dbReference type="EMBL" id="FWFO01000001">
    <property type="protein sequence ID" value="SLN36212.1"/>
    <property type="molecule type" value="Genomic_DNA"/>
</dbReference>
<evidence type="ECO:0000313" key="2">
    <source>
        <dbReference type="Proteomes" id="UP000193077"/>
    </source>
</evidence>
<dbReference type="Proteomes" id="UP000193077">
    <property type="component" value="Unassembled WGS sequence"/>
</dbReference>
<evidence type="ECO:0000313" key="1">
    <source>
        <dbReference type="EMBL" id="SLN36212.1"/>
    </source>
</evidence>